<accession>A0A4R5UPR9</accession>
<dbReference type="Proteomes" id="UP000295238">
    <property type="component" value="Unassembled WGS sequence"/>
</dbReference>
<dbReference type="GO" id="GO:0016788">
    <property type="term" value="F:hydrolase activity, acting on ester bonds"/>
    <property type="evidence" value="ECO:0007669"/>
    <property type="project" value="UniProtKB-ARBA"/>
</dbReference>
<dbReference type="InterPro" id="IPR013830">
    <property type="entry name" value="SGNH_hydro"/>
</dbReference>
<organism evidence="2 3">
    <name type="scientific">Rhizobium deserti</name>
    <dbReference type="NCBI Taxonomy" id="2547961"/>
    <lineage>
        <taxon>Bacteria</taxon>
        <taxon>Pseudomonadati</taxon>
        <taxon>Pseudomonadota</taxon>
        <taxon>Alphaproteobacteria</taxon>
        <taxon>Hyphomicrobiales</taxon>
        <taxon>Rhizobiaceae</taxon>
        <taxon>Rhizobium/Agrobacterium group</taxon>
        <taxon>Rhizobium</taxon>
    </lineage>
</organism>
<dbReference type="CDD" id="cd00229">
    <property type="entry name" value="SGNH_hydrolase"/>
    <property type="match status" value="1"/>
</dbReference>
<dbReference type="EMBL" id="SMTL01000001">
    <property type="protein sequence ID" value="TDK39829.1"/>
    <property type="molecule type" value="Genomic_DNA"/>
</dbReference>
<sequence>MIKVALIGDSIFDNGAYVAAGGEVITHLKHELGGKGDAILVARDGAVVADVPKQLSALPDDVTHLAVSVGGNDALRNIDVLARPARSIAEALSTVADVRDDFLSAYAQMLDKVAELGIPTILCTIYDVQLPDPAQRRAANLALVVFNDSILREASSRKLPVVDLRVIFDEPDDYANAIEPSGRGAAKIASVINQISTEHEFRGSASLYSKQGKRT</sequence>
<dbReference type="AlphaFoldDB" id="A0A4R5UPR9"/>
<keyword evidence="3" id="KW-1185">Reference proteome</keyword>
<gene>
    <name evidence="2" type="ORF">E2F50_06370</name>
</gene>
<protein>
    <submittedName>
        <fullName evidence="2">SGNH/GDSL hydrolase family protein</fullName>
    </submittedName>
</protein>
<name>A0A4R5UPR9_9HYPH</name>
<dbReference type="OrthoDB" id="212722at2"/>
<evidence type="ECO:0000313" key="3">
    <source>
        <dbReference type="Proteomes" id="UP000295238"/>
    </source>
</evidence>
<reference evidence="2 3" key="1">
    <citation type="submission" date="2019-03" db="EMBL/GenBank/DDBJ databases">
        <title>Rhizobium sp. nov., an bacterium isolated from biocrust in Mu Us Desert.</title>
        <authorList>
            <person name="Lixiong L."/>
        </authorList>
    </citation>
    <scope>NUCLEOTIDE SEQUENCE [LARGE SCALE GENOMIC DNA]</scope>
    <source>
        <strain evidence="2 3">SPY-1</strain>
    </source>
</reference>
<dbReference type="SUPFAM" id="SSF52266">
    <property type="entry name" value="SGNH hydrolase"/>
    <property type="match status" value="1"/>
</dbReference>
<dbReference type="Pfam" id="PF13472">
    <property type="entry name" value="Lipase_GDSL_2"/>
    <property type="match status" value="1"/>
</dbReference>
<evidence type="ECO:0000259" key="1">
    <source>
        <dbReference type="Pfam" id="PF13472"/>
    </source>
</evidence>
<dbReference type="Gene3D" id="3.40.50.1110">
    <property type="entry name" value="SGNH hydrolase"/>
    <property type="match status" value="1"/>
</dbReference>
<feature type="domain" description="SGNH hydrolase-type esterase" evidence="1">
    <location>
        <begin position="6"/>
        <end position="176"/>
    </location>
</feature>
<proteinExistence type="predicted"/>
<evidence type="ECO:0000313" key="2">
    <source>
        <dbReference type="EMBL" id="TDK39829.1"/>
    </source>
</evidence>
<dbReference type="InterPro" id="IPR036514">
    <property type="entry name" value="SGNH_hydro_sf"/>
</dbReference>
<keyword evidence="2" id="KW-0378">Hydrolase</keyword>
<comment type="caution">
    <text evidence="2">The sequence shown here is derived from an EMBL/GenBank/DDBJ whole genome shotgun (WGS) entry which is preliminary data.</text>
</comment>